<dbReference type="RefSeq" id="WP_093883078.1">
    <property type="nucleotide sequence ID" value="NZ_FOBS01000008.1"/>
</dbReference>
<organism evidence="3 4">
    <name type="scientific">Syntrophus gentianae</name>
    <dbReference type="NCBI Taxonomy" id="43775"/>
    <lineage>
        <taxon>Bacteria</taxon>
        <taxon>Pseudomonadati</taxon>
        <taxon>Thermodesulfobacteriota</taxon>
        <taxon>Syntrophia</taxon>
        <taxon>Syntrophales</taxon>
        <taxon>Syntrophaceae</taxon>
        <taxon>Syntrophus</taxon>
    </lineage>
</organism>
<evidence type="ECO:0000256" key="1">
    <source>
        <dbReference type="SAM" id="MobiDB-lite"/>
    </source>
</evidence>
<dbReference type="OrthoDB" id="9779344at2"/>
<feature type="region of interest" description="Disordered" evidence="1">
    <location>
        <begin position="217"/>
        <end position="241"/>
    </location>
</feature>
<dbReference type="InterPro" id="IPR007557">
    <property type="entry name" value="PSP1_C"/>
</dbReference>
<reference evidence="3 4" key="1">
    <citation type="submission" date="2016-10" db="EMBL/GenBank/DDBJ databases">
        <authorList>
            <person name="de Groot N.N."/>
        </authorList>
    </citation>
    <scope>NUCLEOTIDE SEQUENCE [LARGE SCALE GENOMIC DNA]</scope>
    <source>
        <strain evidence="3 4">DSM 8423</strain>
    </source>
</reference>
<keyword evidence="4" id="KW-1185">Reference proteome</keyword>
<feature type="domain" description="PSP1 C-terminal" evidence="2">
    <location>
        <begin position="62"/>
        <end position="147"/>
    </location>
</feature>
<dbReference type="STRING" id="43775.SAMN04489760_10877"/>
<accession>A0A1H7WXL5</accession>
<dbReference type="AlphaFoldDB" id="A0A1H7WXL5"/>
<sequence>MLKSIVGVKFKKEGKIYSFDAGDLELKVSDLVIVSTDDGMSIGTVLTSPSSAPEESLQTALKPVIRKITEEDLRIRDANKTLEASCFSFCAERIKIRNLPMKLIDVECLFDKSKIIFYFTAENRVDFREIVKDLAQKYKTKIELRQIGARQEARIVKGMGICGREVCCVNLLHNLDRVSVKMAKEQNMSLNPEKISGLCGRLMCCLSFEYECYRERKKEKSSHSRKENAGSADPPPVEKNP</sequence>
<feature type="compositionally biased region" description="Basic and acidic residues" evidence="1">
    <location>
        <begin position="217"/>
        <end position="228"/>
    </location>
</feature>
<dbReference type="InterPro" id="IPR047767">
    <property type="entry name" value="PSP1-like"/>
</dbReference>
<dbReference type="Proteomes" id="UP000198744">
    <property type="component" value="Unassembled WGS sequence"/>
</dbReference>
<proteinExistence type="predicted"/>
<evidence type="ECO:0000259" key="2">
    <source>
        <dbReference type="PROSITE" id="PS51411"/>
    </source>
</evidence>
<evidence type="ECO:0000313" key="3">
    <source>
        <dbReference type="EMBL" id="SEM26084.1"/>
    </source>
</evidence>
<protein>
    <submittedName>
        <fullName evidence="3">Cell fate regulator YaaT, PSP1 superfamily (Controls sporulation, competence, biofilm development)</fullName>
    </submittedName>
</protein>
<dbReference type="NCBIfam" id="NF041131">
    <property type="entry name" value="RicT_YaaT_fam"/>
    <property type="match status" value="1"/>
</dbReference>
<evidence type="ECO:0000313" key="4">
    <source>
        <dbReference type="Proteomes" id="UP000198744"/>
    </source>
</evidence>
<dbReference type="GO" id="GO:0005737">
    <property type="term" value="C:cytoplasm"/>
    <property type="evidence" value="ECO:0007669"/>
    <property type="project" value="TreeGrafter"/>
</dbReference>
<gene>
    <name evidence="3" type="ORF">SAMN04489760_10877</name>
</gene>
<dbReference type="Pfam" id="PF04468">
    <property type="entry name" value="PSP1"/>
    <property type="match status" value="1"/>
</dbReference>
<dbReference type="PANTHER" id="PTHR43830">
    <property type="entry name" value="PROTEIN PSP1"/>
    <property type="match status" value="1"/>
</dbReference>
<dbReference type="PROSITE" id="PS51411">
    <property type="entry name" value="PSP1_C"/>
    <property type="match status" value="1"/>
</dbReference>
<dbReference type="PANTHER" id="PTHR43830:SF3">
    <property type="entry name" value="PROTEIN PSP1"/>
    <property type="match status" value="1"/>
</dbReference>
<name>A0A1H7WXL5_9BACT</name>
<dbReference type="EMBL" id="FOBS01000008">
    <property type="protein sequence ID" value="SEM26084.1"/>
    <property type="molecule type" value="Genomic_DNA"/>
</dbReference>